<reference evidence="1" key="1">
    <citation type="submission" date="2020-06" db="EMBL/GenBank/DDBJ databases">
        <title>Draft genome of Bugula neritina, a colonial animal packing powerful symbionts and potential medicines.</title>
        <authorList>
            <person name="Rayko M."/>
        </authorList>
    </citation>
    <scope>NUCLEOTIDE SEQUENCE [LARGE SCALE GENOMIC DNA]</scope>
    <source>
        <strain evidence="1">Kwan_BN1</strain>
    </source>
</reference>
<dbReference type="AlphaFoldDB" id="A0A7J7K2Y8"/>
<dbReference type="Proteomes" id="UP000593567">
    <property type="component" value="Unassembled WGS sequence"/>
</dbReference>
<name>A0A7J7K2Y8_BUGNE</name>
<evidence type="ECO:0000313" key="2">
    <source>
        <dbReference type="Proteomes" id="UP000593567"/>
    </source>
</evidence>
<comment type="caution">
    <text evidence="1">The sequence shown here is derived from an EMBL/GenBank/DDBJ whole genome shotgun (WGS) entry which is preliminary data.</text>
</comment>
<accession>A0A7J7K2Y8</accession>
<proteinExistence type="predicted"/>
<gene>
    <name evidence="1" type="ORF">EB796_009395</name>
</gene>
<evidence type="ECO:0000313" key="1">
    <source>
        <dbReference type="EMBL" id="KAF6032294.1"/>
    </source>
</evidence>
<dbReference type="EMBL" id="VXIV02001517">
    <property type="protein sequence ID" value="KAF6032294.1"/>
    <property type="molecule type" value="Genomic_DNA"/>
</dbReference>
<keyword evidence="2" id="KW-1185">Reference proteome</keyword>
<protein>
    <submittedName>
        <fullName evidence="1">Uncharacterized protein</fullName>
    </submittedName>
</protein>
<sequence>MTNLIFSHIMIAQRFRLFCHTITRVDKVSSRLRLIVAIIAVRELPPKLSLNNQVRTVSVWDKQLFLFSLRTLLS</sequence>
<organism evidence="1 2">
    <name type="scientific">Bugula neritina</name>
    <name type="common">Brown bryozoan</name>
    <name type="synonym">Sertularia neritina</name>
    <dbReference type="NCBI Taxonomy" id="10212"/>
    <lineage>
        <taxon>Eukaryota</taxon>
        <taxon>Metazoa</taxon>
        <taxon>Spiralia</taxon>
        <taxon>Lophotrochozoa</taxon>
        <taxon>Bryozoa</taxon>
        <taxon>Gymnolaemata</taxon>
        <taxon>Cheilostomatida</taxon>
        <taxon>Flustrina</taxon>
        <taxon>Buguloidea</taxon>
        <taxon>Bugulidae</taxon>
        <taxon>Bugula</taxon>
    </lineage>
</organism>